<protein>
    <submittedName>
        <fullName evidence="2">Uncharacterized protein</fullName>
    </submittedName>
</protein>
<reference evidence="2" key="1">
    <citation type="submission" date="2014-09" db="EMBL/GenBank/DDBJ databases">
        <authorList>
            <person name="Magalhaes I.L.F."/>
            <person name="Oliveira U."/>
            <person name="Santos F.R."/>
            <person name="Vidigal T.H.D.A."/>
            <person name="Brescovit A.D."/>
            <person name="Santos A.J."/>
        </authorList>
    </citation>
    <scope>NUCLEOTIDE SEQUENCE</scope>
    <source>
        <tissue evidence="2">Shoot tissue taken approximately 20 cm above the soil surface</tissue>
    </source>
</reference>
<sequence>MTHMQANGEKPLMTYKGSRSMP</sequence>
<organism evidence="2">
    <name type="scientific">Arundo donax</name>
    <name type="common">Giant reed</name>
    <name type="synonym">Donax arundinaceus</name>
    <dbReference type="NCBI Taxonomy" id="35708"/>
    <lineage>
        <taxon>Eukaryota</taxon>
        <taxon>Viridiplantae</taxon>
        <taxon>Streptophyta</taxon>
        <taxon>Embryophyta</taxon>
        <taxon>Tracheophyta</taxon>
        <taxon>Spermatophyta</taxon>
        <taxon>Magnoliopsida</taxon>
        <taxon>Liliopsida</taxon>
        <taxon>Poales</taxon>
        <taxon>Poaceae</taxon>
        <taxon>PACMAD clade</taxon>
        <taxon>Arundinoideae</taxon>
        <taxon>Arundineae</taxon>
        <taxon>Arundo</taxon>
    </lineage>
</organism>
<feature type="region of interest" description="Disordered" evidence="1">
    <location>
        <begin position="1"/>
        <end position="22"/>
    </location>
</feature>
<dbReference type="AlphaFoldDB" id="A0A0A9GWG7"/>
<evidence type="ECO:0000313" key="2">
    <source>
        <dbReference type="EMBL" id="JAE26906.1"/>
    </source>
</evidence>
<proteinExistence type="predicted"/>
<evidence type="ECO:0000256" key="1">
    <source>
        <dbReference type="SAM" id="MobiDB-lite"/>
    </source>
</evidence>
<dbReference type="EMBL" id="GBRH01170990">
    <property type="protein sequence ID" value="JAE26906.1"/>
    <property type="molecule type" value="Transcribed_RNA"/>
</dbReference>
<name>A0A0A9GWG7_ARUDO</name>
<accession>A0A0A9GWG7</accession>
<reference evidence="2" key="2">
    <citation type="journal article" date="2015" name="Data Brief">
        <title>Shoot transcriptome of the giant reed, Arundo donax.</title>
        <authorList>
            <person name="Barrero R.A."/>
            <person name="Guerrero F.D."/>
            <person name="Moolhuijzen P."/>
            <person name="Goolsby J.A."/>
            <person name="Tidwell J."/>
            <person name="Bellgard S.E."/>
            <person name="Bellgard M.I."/>
        </authorList>
    </citation>
    <scope>NUCLEOTIDE SEQUENCE</scope>
    <source>
        <tissue evidence="2">Shoot tissue taken approximately 20 cm above the soil surface</tissue>
    </source>
</reference>